<organism evidence="3 5">
    <name type="scientific">Chryseobacterium balustinum</name>
    <dbReference type="NCBI Taxonomy" id="246"/>
    <lineage>
        <taxon>Bacteria</taxon>
        <taxon>Pseudomonadati</taxon>
        <taxon>Bacteroidota</taxon>
        <taxon>Flavobacteriia</taxon>
        <taxon>Flavobacteriales</taxon>
        <taxon>Weeksellaceae</taxon>
        <taxon>Chryseobacterium group</taxon>
        <taxon>Chryseobacterium</taxon>
    </lineage>
</organism>
<evidence type="ECO:0000313" key="4">
    <source>
        <dbReference type="Proteomes" id="UP000190669"/>
    </source>
</evidence>
<dbReference type="NCBIfam" id="TIGR03696">
    <property type="entry name" value="Rhs_assc_core"/>
    <property type="match status" value="1"/>
</dbReference>
<dbReference type="InterPro" id="IPR028914">
    <property type="entry name" value="Tox-MPTase2_dom"/>
</dbReference>
<comment type="caution">
    <text evidence="3">The sequence shown here is derived from an EMBL/GenBank/DDBJ whole genome shotgun (WGS) entry which is preliminary data.</text>
</comment>
<dbReference type="InterPro" id="IPR022385">
    <property type="entry name" value="Rhs_assc_core"/>
</dbReference>
<dbReference type="Gene3D" id="2.180.10.10">
    <property type="entry name" value="RHS repeat-associated core"/>
    <property type="match status" value="1"/>
</dbReference>
<reference evidence="3 5" key="2">
    <citation type="submission" date="2018-06" db="EMBL/GenBank/DDBJ databases">
        <authorList>
            <consortium name="Pathogen Informatics"/>
            <person name="Doyle S."/>
        </authorList>
    </citation>
    <scope>NUCLEOTIDE SEQUENCE [LARGE SCALE GENOMIC DNA]</scope>
    <source>
        <strain evidence="3 5">NCTC11212</strain>
    </source>
</reference>
<dbReference type="Pfam" id="PF15638">
    <property type="entry name" value="Tox-MPTase2"/>
    <property type="match status" value="1"/>
</dbReference>
<evidence type="ECO:0000313" key="2">
    <source>
        <dbReference type="EMBL" id="SKC02918.1"/>
    </source>
</evidence>
<reference evidence="2 4" key="1">
    <citation type="submission" date="2017-02" db="EMBL/GenBank/DDBJ databases">
        <authorList>
            <person name="Varghese N."/>
            <person name="Submissions S."/>
        </authorList>
    </citation>
    <scope>NUCLEOTIDE SEQUENCE [LARGE SCALE GENOMIC DNA]</scope>
    <source>
        <strain evidence="2 4">DSM 16775</strain>
    </source>
</reference>
<dbReference type="AlphaFoldDB" id="A0AAX2INI1"/>
<protein>
    <submittedName>
        <fullName evidence="2 3">RHS repeat-associated core domain</fullName>
    </submittedName>
</protein>
<sequence>MYDYGARFYMPDIGRWGVVDPLTEKMTRHSPYNYAFNNPIRFTDPDGRVPVDDHFNKYGRYIGTDNKSTNNVVVHTNSSATKLSQLKGNTGAASLSQLDYSSRGTTKAVSNLLSHYSSEKGISGYTGVYKGSRGSALTSSSGNVFFNTKHLSKGTYDNAYNIRYTLNHEGGKLGHKNENINPDDYTFVDHAKVYLNEARNPDFGKTTQGYRYGQAASFGQRVLNAAEKESSYGNNPMNMINEYNNSTGNTGGVTITTYNGGNNLPTSTIITVTVGNSTYPSKPYENIKHSQD</sequence>
<dbReference type="Proteomes" id="UP000190669">
    <property type="component" value="Unassembled WGS sequence"/>
</dbReference>
<name>A0AAX2INI1_9FLAO</name>
<accession>A0AAX2INI1</accession>
<evidence type="ECO:0000313" key="3">
    <source>
        <dbReference type="EMBL" id="SQA90956.1"/>
    </source>
</evidence>
<evidence type="ECO:0000259" key="1">
    <source>
        <dbReference type="Pfam" id="PF15638"/>
    </source>
</evidence>
<proteinExistence type="predicted"/>
<dbReference type="EMBL" id="UAVR01000013">
    <property type="protein sequence ID" value="SQA90956.1"/>
    <property type="molecule type" value="Genomic_DNA"/>
</dbReference>
<gene>
    <name evidence="3" type="ORF">NCTC11212_02860</name>
    <name evidence="2" type="ORF">SAMN05421800_1221</name>
</gene>
<keyword evidence="4" id="KW-1185">Reference proteome</keyword>
<dbReference type="EMBL" id="FUZE01000022">
    <property type="protein sequence ID" value="SKC02918.1"/>
    <property type="molecule type" value="Genomic_DNA"/>
</dbReference>
<dbReference type="Proteomes" id="UP000251937">
    <property type="component" value="Unassembled WGS sequence"/>
</dbReference>
<feature type="domain" description="Tox-MPTase2" evidence="1">
    <location>
        <begin position="53"/>
        <end position="244"/>
    </location>
</feature>
<evidence type="ECO:0000313" key="5">
    <source>
        <dbReference type="Proteomes" id="UP000251937"/>
    </source>
</evidence>